<evidence type="ECO:0000313" key="7">
    <source>
        <dbReference type="EMBL" id="MBM3225755.1"/>
    </source>
</evidence>
<feature type="domain" description="Metallo-beta-lactamase" evidence="6">
    <location>
        <begin position="75"/>
        <end position="295"/>
    </location>
</feature>
<comment type="similarity">
    <text evidence="2">Belongs to the metallo-beta-lactamase superfamily.</text>
</comment>
<keyword evidence="3" id="KW-0479">Metal-binding</keyword>
<keyword evidence="4" id="KW-0378">Hydrolase</keyword>
<dbReference type="EMBL" id="VGLS01000676">
    <property type="protein sequence ID" value="MBM3225755.1"/>
    <property type="molecule type" value="Genomic_DNA"/>
</dbReference>
<dbReference type="GO" id="GO:0046872">
    <property type="term" value="F:metal ion binding"/>
    <property type="evidence" value="ECO:0007669"/>
    <property type="project" value="UniProtKB-KW"/>
</dbReference>
<dbReference type="GO" id="GO:0016787">
    <property type="term" value="F:hydrolase activity"/>
    <property type="evidence" value="ECO:0007669"/>
    <property type="project" value="UniProtKB-KW"/>
</dbReference>
<evidence type="ECO:0000256" key="5">
    <source>
        <dbReference type="ARBA" id="ARBA00022833"/>
    </source>
</evidence>
<dbReference type="PANTHER" id="PTHR42978">
    <property type="entry name" value="QUORUM-QUENCHING LACTONASE YTNP-RELATED-RELATED"/>
    <property type="match status" value="1"/>
</dbReference>
<dbReference type="PANTHER" id="PTHR42978:SF2">
    <property type="entry name" value="102 KBASES UNSTABLE REGION: FROM 1 TO 119443"/>
    <property type="match status" value="1"/>
</dbReference>
<dbReference type="SUPFAM" id="SSF56281">
    <property type="entry name" value="Metallo-hydrolase/oxidoreductase"/>
    <property type="match status" value="1"/>
</dbReference>
<evidence type="ECO:0000256" key="4">
    <source>
        <dbReference type="ARBA" id="ARBA00022801"/>
    </source>
</evidence>
<reference evidence="7" key="1">
    <citation type="submission" date="2019-03" db="EMBL/GenBank/DDBJ databases">
        <title>Lake Tanganyika Metagenome-Assembled Genomes (MAGs).</title>
        <authorList>
            <person name="Tran P."/>
        </authorList>
    </citation>
    <scope>NUCLEOTIDE SEQUENCE</scope>
    <source>
        <strain evidence="7">K_DeepCast_65m_m2_066</strain>
    </source>
</reference>
<evidence type="ECO:0000256" key="2">
    <source>
        <dbReference type="ARBA" id="ARBA00007749"/>
    </source>
</evidence>
<evidence type="ECO:0000313" key="8">
    <source>
        <dbReference type="Proteomes" id="UP000712673"/>
    </source>
</evidence>
<accession>A0A937W4V2</accession>
<dbReference type="SMART" id="SM00849">
    <property type="entry name" value="Lactamase_B"/>
    <property type="match status" value="1"/>
</dbReference>
<comment type="cofactor">
    <cofactor evidence="1">
        <name>Zn(2+)</name>
        <dbReference type="ChEBI" id="CHEBI:29105"/>
    </cofactor>
</comment>
<evidence type="ECO:0000256" key="1">
    <source>
        <dbReference type="ARBA" id="ARBA00001947"/>
    </source>
</evidence>
<evidence type="ECO:0000256" key="3">
    <source>
        <dbReference type="ARBA" id="ARBA00022723"/>
    </source>
</evidence>
<comment type="caution">
    <text evidence="7">The sequence shown here is derived from an EMBL/GenBank/DDBJ whole genome shotgun (WGS) entry which is preliminary data.</text>
</comment>
<gene>
    <name evidence="7" type="ORF">FJZ47_18420</name>
</gene>
<dbReference type="InterPro" id="IPR036866">
    <property type="entry name" value="RibonucZ/Hydroxyglut_hydro"/>
</dbReference>
<dbReference type="AlphaFoldDB" id="A0A937W4V2"/>
<sequence>MPPHFTMPRRRENMRLSKQRTLTTIVVGLLLVTTVVVAPAQSPAGMKMYVFSSGALTIGKHILQNLGPTDTIQVPVGFFVVLHPKGNVLFDTGNNDKILTDPSYWGAFFKSLNPVVTPDVAIDAQLAKIGLKPDDITYVVVGHLHLDHGGNVGKFPNSTLVVQKDEIRNAFWPEPGTAGPYITGDVAPLRSAMGEAMPNKVKMLQLEGDMDIFGDKSVVVKRSVGHTPGSQMLLVRLPKSGSIILTSDNVYFRENVEKNILPNVTLTYDPAGILRAYEWIRYMQATEKADFFTAHDPDAFKALKKPPEFYE</sequence>
<proteinExistence type="inferred from homology"/>
<evidence type="ECO:0000259" key="6">
    <source>
        <dbReference type="SMART" id="SM00849"/>
    </source>
</evidence>
<dbReference type="Proteomes" id="UP000712673">
    <property type="component" value="Unassembled WGS sequence"/>
</dbReference>
<protein>
    <submittedName>
        <fullName evidence="7">N-acyl homoserine lactonase family protein</fullName>
    </submittedName>
</protein>
<keyword evidence="5" id="KW-0862">Zinc</keyword>
<dbReference type="InterPro" id="IPR051013">
    <property type="entry name" value="MBL_superfamily_lactonases"/>
</dbReference>
<name>A0A937W4V2_UNCTE</name>
<dbReference type="Gene3D" id="3.60.15.10">
    <property type="entry name" value="Ribonuclease Z/Hydroxyacylglutathione hydrolase-like"/>
    <property type="match status" value="1"/>
</dbReference>
<dbReference type="InterPro" id="IPR001279">
    <property type="entry name" value="Metallo-B-lactamas"/>
</dbReference>
<dbReference type="Pfam" id="PF00753">
    <property type="entry name" value="Lactamase_B"/>
    <property type="match status" value="1"/>
</dbReference>
<dbReference type="CDD" id="cd07729">
    <property type="entry name" value="AHL_lactonase_MBL-fold"/>
    <property type="match status" value="1"/>
</dbReference>
<organism evidence="7 8">
    <name type="scientific">Tectimicrobiota bacterium</name>
    <dbReference type="NCBI Taxonomy" id="2528274"/>
    <lineage>
        <taxon>Bacteria</taxon>
        <taxon>Pseudomonadati</taxon>
        <taxon>Nitrospinota/Tectimicrobiota group</taxon>
        <taxon>Candidatus Tectimicrobiota</taxon>
    </lineage>
</organism>